<feature type="domain" description="Pleiotropic ABC efflux transporter N-terminal" evidence="3">
    <location>
        <begin position="61"/>
        <end position="111"/>
    </location>
</feature>
<dbReference type="PANTHER" id="PTHR48040">
    <property type="entry name" value="PLEIOTROPIC DRUG RESISTANCE PROTEIN 1-LIKE ISOFORM X1"/>
    <property type="match status" value="1"/>
</dbReference>
<evidence type="ECO:0000256" key="1">
    <source>
        <dbReference type="SAM" id="MobiDB-lite"/>
    </source>
</evidence>
<dbReference type="Pfam" id="PF00005">
    <property type="entry name" value="ABC_tran"/>
    <property type="match status" value="1"/>
</dbReference>
<dbReference type="InterPro" id="IPR029481">
    <property type="entry name" value="ABC_trans_N"/>
</dbReference>
<accession>A0ABS8TK50</accession>
<proteinExistence type="predicted"/>
<organism evidence="4 5">
    <name type="scientific">Datura stramonium</name>
    <name type="common">Jimsonweed</name>
    <name type="synonym">Common thornapple</name>
    <dbReference type="NCBI Taxonomy" id="4076"/>
    <lineage>
        <taxon>Eukaryota</taxon>
        <taxon>Viridiplantae</taxon>
        <taxon>Streptophyta</taxon>
        <taxon>Embryophyta</taxon>
        <taxon>Tracheophyta</taxon>
        <taxon>Spermatophyta</taxon>
        <taxon>Magnoliopsida</taxon>
        <taxon>eudicotyledons</taxon>
        <taxon>Gunneridae</taxon>
        <taxon>Pentapetalae</taxon>
        <taxon>asterids</taxon>
        <taxon>lamiids</taxon>
        <taxon>Solanales</taxon>
        <taxon>Solanaceae</taxon>
        <taxon>Solanoideae</taxon>
        <taxon>Datureae</taxon>
        <taxon>Datura</taxon>
    </lineage>
</organism>
<feature type="domain" description="ABC transporter" evidence="2">
    <location>
        <begin position="136"/>
        <end position="221"/>
    </location>
</feature>
<feature type="region of interest" description="Disordered" evidence="1">
    <location>
        <begin position="1"/>
        <end position="37"/>
    </location>
</feature>
<evidence type="ECO:0000313" key="4">
    <source>
        <dbReference type="EMBL" id="MCD7471563.1"/>
    </source>
</evidence>
<name>A0ABS8TK50_DATST</name>
<keyword evidence="5" id="KW-1185">Reference proteome</keyword>
<dbReference type="SUPFAM" id="SSF52540">
    <property type="entry name" value="P-loop containing nucleoside triphosphate hydrolases"/>
    <property type="match status" value="1"/>
</dbReference>
<sequence length="229" mass="25876">MEGVESNSNRWNKEVEEEEALKWEANHPTNNGIRRGSDDEKISLSMEEKRSLLNRLMNIADEDNDNFLLKLRQRFDRVGLEFPNIEVRFEHLNVEAEAYAGTRALPTMFNFTINMLEGALNYFYVLPKRKKSFSILKDVSGIIKPGRMTLLLGPPGCGKTTLLLALAGKLNSDVKVSGKVSYNGHGMDEFVPERTCAYTSQEDVHLAELTVRETLEFSARCQGVGPRYG</sequence>
<gene>
    <name evidence="4" type="primary">PDR1_5</name>
    <name evidence="4" type="ORF">HAX54_012060</name>
</gene>
<dbReference type="InterPro" id="IPR003439">
    <property type="entry name" value="ABC_transporter-like_ATP-bd"/>
</dbReference>
<protein>
    <submittedName>
        <fullName evidence="4">Transcription factor</fullName>
    </submittedName>
</protein>
<comment type="caution">
    <text evidence="4">The sequence shown here is derived from an EMBL/GenBank/DDBJ whole genome shotgun (WGS) entry which is preliminary data.</text>
</comment>
<dbReference type="InterPro" id="IPR027417">
    <property type="entry name" value="P-loop_NTPase"/>
</dbReference>
<dbReference type="EMBL" id="JACEIK010001698">
    <property type="protein sequence ID" value="MCD7471563.1"/>
    <property type="molecule type" value="Genomic_DNA"/>
</dbReference>
<evidence type="ECO:0000259" key="2">
    <source>
        <dbReference type="Pfam" id="PF00005"/>
    </source>
</evidence>
<reference evidence="4 5" key="1">
    <citation type="journal article" date="2021" name="BMC Genomics">
        <title>Datura genome reveals duplications of psychoactive alkaloid biosynthetic genes and high mutation rate following tissue culture.</title>
        <authorList>
            <person name="Rajewski A."/>
            <person name="Carter-House D."/>
            <person name="Stajich J."/>
            <person name="Litt A."/>
        </authorList>
    </citation>
    <scope>NUCLEOTIDE SEQUENCE [LARGE SCALE GENOMIC DNA]</scope>
    <source>
        <strain evidence="4">AR-01</strain>
    </source>
</reference>
<dbReference type="Gene3D" id="3.40.50.300">
    <property type="entry name" value="P-loop containing nucleotide triphosphate hydrolases"/>
    <property type="match status" value="1"/>
</dbReference>
<dbReference type="Proteomes" id="UP000823775">
    <property type="component" value="Unassembled WGS sequence"/>
</dbReference>
<feature type="compositionally biased region" description="Polar residues" evidence="1">
    <location>
        <begin position="1"/>
        <end position="10"/>
    </location>
</feature>
<dbReference type="PANTHER" id="PTHR48040:SF4">
    <property type="entry name" value="ABC TRANSPORTER DOMAIN-CONTAINING PROTEIN"/>
    <property type="match status" value="1"/>
</dbReference>
<evidence type="ECO:0000313" key="5">
    <source>
        <dbReference type="Proteomes" id="UP000823775"/>
    </source>
</evidence>
<dbReference type="Pfam" id="PF14510">
    <property type="entry name" value="ABC_trans_N"/>
    <property type="match status" value="1"/>
</dbReference>
<evidence type="ECO:0000259" key="3">
    <source>
        <dbReference type="Pfam" id="PF14510"/>
    </source>
</evidence>